<keyword evidence="1" id="KW-1133">Transmembrane helix</keyword>
<keyword evidence="1" id="KW-0812">Transmembrane</keyword>
<evidence type="ECO:0000313" key="2">
    <source>
        <dbReference type="EMBL" id="RSU07107.1"/>
    </source>
</evidence>
<dbReference type="AlphaFoldDB" id="A0A430AH54"/>
<evidence type="ECO:0000313" key="3">
    <source>
        <dbReference type="Proteomes" id="UP000288669"/>
    </source>
</evidence>
<evidence type="ECO:0008006" key="4">
    <source>
        <dbReference type="Google" id="ProtNLM"/>
    </source>
</evidence>
<dbReference type="OrthoDB" id="2186226at2"/>
<dbReference type="RefSeq" id="WP_126824614.1">
    <property type="nucleotide sequence ID" value="NZ_JBHLWU010000002.1"/>
</dbReference>
<dbReference type="EMBL" id="NGJZ01000002">
    <property type="protein sequence ID" value="RSU07107.1"/>
    <property type="molecule type" value="Genomic_DNA"/>
</dbReference>
<dbReference type="Proteomes" id="UP000288669">
    <property type="component" value="Unassembled WGS sequence"/>
</dbReference>
<name>A0A430AH54_9ENTE</name>
<feature type="transmembrane region" description="Helical" evidence="1">
    <location>
        <begin position="6"/>
        <end position="24"/>
    </location>
</feature>
<accession>A0A430AH54</accession>
<sequence>MKKKTWFIGLILLILIGGAGFMWFKQNEAERKEQDMVRMETVTAKQIKNTFADVTKIKFSENYGENKLTGYTEVMVTVSTRYGVNSEIGVSMSPKDKVDESYLGSGELPVLKKGITETEAIVVFSNKEERSF</sequence>
<organism evidence="2 3">
    <name type="scientific">Vagococcus entomophilus</name>
    <dbReference type="NCBI Taxonomy" id="1160095"/>
    <lineage>
        <taxon>Bacteria</taxon>
        <taxon>Bacillati</taxon>
        <taxon>Bacillota</taxon>
        <taxon>Bacilli</taxon>
        <taxon>Lactobacillales</taxon>
        <taxon>Enterococcaceae</taxon>
        <taxon>Vagococcus</taxon>
    </lineage>
</organism>
<keyword evidence="3" id="KW-1185">Reference proteome</keyword>
<evidence type="ECO:0000256" key="1">
    <source>
        <dbReference type="SAM" id="Phobius"/>
    </source>
</evidence>
<keyword evidence="1" id="KW-0472">Membrane</keyword>
<reference evidence="2 3" key="1">
    <citation type="submission" date="2017-05" db="EMBL/GenBank/DDBJ databases">
        <title>Vagococcus spp. assemblies.</title>
        <authorList>
            <person name="Gulvik C.A."/>
        </authorList>
    </citation>
    <scope>NUCLEOTIDE SEQUENCE [LARGE SCALE GENOMIC DNA]</scope>
    <source>
        <strain evidence="2 3">DSM 24756</strain>
    </source>
</reference>
<comment type="caution">
    <text evidence="2">The sequence shown here is derived from an EMBL/GenBank/DDBJ whole genome shotgun (WGS) entry which is preliminary data.</text>
</comment>
<gene>
    <name evidence="2" type="ORF">CBF30_07575</name>
</gene>
<protein>
    <recommendedName>
        <fullName evidence="4">DUF1433 domain-containing protein</fullName>
    </recommendedName>
</protein>
<proteinExistence type="predicted"/>